<organism evidence="1">
    <name type="scientific">Arundo donax</name>
    <name type="common">Giant reed</name>
    <name type="synonym">Donax arundinaceus</name>
    <dbReference type="NCBI Taxonomy" id="35708"/>
    <lineage>
        <taxon>Eukaryota</taxon>
        <taxon>Viridiplantae</taxon>
        <taxon>Streptophyta</taxon>
        <taxon>Embryophyta</taxon>
        <taxon>Tracheophyta</taxon>
        <taxon>Spermatophyta</taxon>
        <taxon>Magnoliopsida</taxon>
        <taxon>Liliopsida</taxon>
        <taxon>Poales</taxon>
        <taxon>Poaceae</taxon>
        <taxon>PACMAD clade</taxon>
        <taxon>Arundinoideae</taxon>
        <taxon>Arundineae</taxon>
        <taxon>Arundo</taxon>
    </lineage>
</organism>
<dbReference type="AlphaFoldDB" id="A0A0A9FNQ1"/>
<evidence type="ECO:0000313" key="1">
    <source>
        <dbReference type="EMBL" id="JAE09923.1"/>
    </source>
</evidence>
<dbReference type="EMBL" id="GBRH01187973">
    <property type="protein sequence ID" value="JAE09923.1"/>
    <property type="molecule type" value="Transcribed_RNA"/>
</dbReference>
<reference evidence="1" key="2">
    <citation type="journal article" date="2015" name="Data Brief">
        <title>Shoot transcriptome of the giant reed, Arundo donax.</title>
        <authorList>
            <person name="Barrero R.A."/>
            <person name="Guerrero F.D."/>
            <person name="Moolhuijzen P."/>
            <person name="Goolsby J.A."/>
            <person name="Tidwell J."/>
            <person name="Bellgard S.E."/>
            <person name="Bellgard M.I."/>
        </authorList>
    </citation>
    <scope>NUCLEOTIDE SEQUENCE</scope>
    <source>
        <tissue evidence="1">Shoot tissue taken approximately 20 cm above the soil surface</tissue>
    </source>
</reference>
<proteinExistence type="predicted"/>
<sequence>MLFSHNTTYNQHAERRTKQIIYVRPRRTLHHLKLP</sequence>
<protein>
    <submittedName>
        <fullName evidence="1">Uncharacterized protein</fullName>
    </submittedName>
</protein>
<accession>A0A0A9FNQ1</accession>
<reference evidence="1" key="1">
    <citation type="submission" date="2014-09" db="EMBL/GenBank/DDBJ databases">
        <authorList>
            <person name="Magalhaes I.L.F."/>
            <person name="Oliveira U."/>
            <person name="Santos F.R."/>
            <person name="Vidigal T.H.D.A."/>
            <person name="Brescovit A.D."/>
            <person name="Santos A.J."/>
        </authorList>
    </citation>
    <scope>NUCLEOTIDE SEQUENCE</scope>
    <source>
        <tissue evidence="1">Shoot tissue taken approximately 20 cm above the soil surface</tissue>
    </source>
</reference>
<name>A0A0A9FNQ1_ARUDO</name>